<evidence type="ECO:0000313" key="2">
    <source>
        <dbReference type="Proteomes" id="UP001062846"/>
    </source>
</evidence>
<reference evidence="1" key="1">
    <citation type="submission" date="2022-02" db="EMBL/GenBank/DDBJ databases">
        <title>Plant Genome Project.</title>
        <authorList>
            <person name="Zhang R.-G."/>
        </authorList>
    </citation>
    <scope>NUCLEOTIDE SEQUENCE</scope>
    <source>
        <strain evidence="1">AT1</strain>
    </source>
</reference>
<dbReference type="EMBL" id="CM046391">
    <property type="protein sequence ID" value="KAI8558071.1"/>
    <property type="molecule type" value="Genomic_DNA"/>
</dbReference>
<name>A0ACC0NXR5_RHOML</name>
<dbReference type="Proteomes" id="UP001062846">
    <property type="component" value="Chromosome 4"/>
</dbReference>
<organism evidence="1 2">
    <name type="scientific">Rhododendron molle</name>
    <name type="common">Chinese azalea</name>
    <name type="synonym">Azalea mollis</name>
    <dbReference type="NCBI Taxonomy" id="49168"/>
    <lineage>
        <taxon>Eukaryota</taxon>
        <taxon>Viridiplantae</taxon>
        <taxon>Streptophyta</taxon>
        <taxon>Embryophyta</taxon>
        <taxon>Tracheophyta</taxon>
        <taxon>Spermatophyta</taxon>
        <taxon>Magnoliopsida</taxon>
        <taxon>eudicotyledons</taxon>
        <taxon>Gunneridae</taxon>
        <taxon>Pentapetalae</taxon>
        <taxon>asterids</taxon>
        <taxon>Ericales</taxon>
        <taxon>Ericaceae</taxon>
        <taxon>Ericoideae</taxon>
        <taxon>Rhodoreae</taxon>
        <taxon>Rhododendron</taxon>
    </lineage>
</organism>
<proteinExistence type="predicted"/>
<evidence type="ECO:0000313" key="1">
    <source>
        <dbReference type="EMBL" id="KAI8558071.1"/>
    </source>
</evidence>
<gene>
    <name evidence="1" type="ORF">RHMOL_Rhmol04G0060000</name>
</gene>
<keyword evidence="2" id="KW-1185">Reference proteome</keyword>
<sequence length="924" mass="101945">MASCNLKEFPKFLRFQDELEVLNLANNGIHGQIPTWLWNTIKETMRNIDLHGNFLTGFEQHPNAIPWISPQFIDFSFNRRQGPLPLPLPSILLYSVADNLQTGEIPLSLRQNSALFALALSDNYLSWAISQCLAGTCSDSLMLLNLSNNNFEDDRSALLQFKESFFINEFASVDLSAYSKIESWKLDGNTSDCCSWDGVECDHDSGRVIGLDLSSSFLYGSVNSNSSLFSLVHLQRLNLAGNDFNYSQVPTGIGNLSRLRSLNLSNSFFSGQIPSEISSLSQLTFLDLSIHVYPYSTKSHLKLEKPSLRDLVQNLTSLKVLDLSGVNLSSTVSSALSNMTSLTSLSLINCLLHGEFPMAIFHLPNLQMLRLPLNENLFGYLPEFSRGSQLEELTVGWTSFSGMLPISIGNLEPLKLLELQYTNLYGMLPPSVGNLAQLTYLEVSRNNFWGKIPSSIDNLSKLTLLGLSGGTFDAGTLPFILGKLSKLTALYITGTKVSDVLPQCLANLTHLSALVLSNNELLGEIPSWLLNLTGFTNLDLSGNHLYGMFPSSISQLKHLEVLDLVSNSLSGVEQHPDAIPWISLLFLDFSFNRLQGPLPLPPPTIIVYIVAGNLLTGEVPRSFCQNSALFALDVSNNYLSGTIPQCLSSSTSDSLALLNMSTNNFHGTAPQTFMRGIKMIDLSQNQLHGGLPLSLANCTMLEILVVGDNQIEDTFPFWLGTLPQLEVLVLRSNRFHGAIETPKTNLKFPKLRIIDLSHNGFFAVDLSNNKFMGEISESLGSFGGLQALNISKNNLTGAIPMSMANLTDLESLDISRNLLSGEIPQQLTQLTFLSVLNVSHNHLTGHIPRETSPLPPLPHSSQGDDSEFSRDIYWIVIIIGYGSGLTAGLVIGQTLTPRYHEWFVAIFERGKKPQKRPKRKGRRN</sequence>
<protein>
    <submittedName>
        <fullName evidence="1">Uncharacterized protein</fullName>
    </submittedName>
</protein>
<accession>A0ACC0NXR5</accession>
<comment type="caution">
    <text evidence="1">The sequence shown here is derived from an EMBL/GenBank/DDBJ whole genome shotgun (WGS) entry which is preliminary data.</text>
</comment>